<dbReference type="Proteomes" id="UP000541444">
    <property type="component" value="Unassembled WGS sequence"/>
</dbReference>
<keyword evidence="3" id="KW-1185">Reference proteome</keyword>
<dbReference type="EMBL" id="JACGCM010001844">
    <property type="protein sequence ID" value="KAF6148560.1"/>
    <property type="molecule type" value="Genomic_DNA"/>
</dbReference>
<feature type="region of interest" description="Disordered" evidence="1">
    <location>
        <begin position="512"/>
        <end position="554"/>
    </location>
</feature>
<accession>A0A7J7M171</accession>
<evidence type="ECO:0008006" key="4">
    <source>
        <dbReference type="Google" id="ProtNLM"/>
    </source>
</evidence>
<organism evidence="2 3">
    <name type="scientific">Kingdonia uniflora</name>
    <dbReference type="NCBI Taxonomy" id="39325"/>
    <lineage>
        <taxon>Eukaryota</taxon>
        <taxon>Viridiplantae</taxon>
        <taxon>Streptophyta</taxon>
        <taxon>Embryophyta</taxon>
        <taxon>Tracheophyta</taxon>
        <taxon>Spermatophyta</taxon>
        <taxon>Magnoliopsida</taxon>
        <taxon>Ranunculales</taxon>
        <taxon>Circaeasteraceae</taxon>
        <taxon>Kingdonia</taxon>
    </lineage>
</organism>
<feature type="compositionally biased region" description="Basic and acidic residues" evidence="1">
    <location>
        <begin position="530"/>
        <end position="545"/>
    </location>
</feature>
<name>A0A7J7M171_9MAGN</name>
<evidence type="ECO:0000313" key="3">
    <source>
        <dbReference type="Proteomes" id="UP000541444"/>
    </source>
</evidence>
<evidence type="ECO:0000256" key="1">
    <source>
        <dbReference type="SAM" id="MobiDB-lite"/>
    </source>
</evidence>
<feature type="compositionally biased region" description="Basic and acidic residues" evidence="1">
    <location>
        <begin position="251"/>
        <end position="269"/>
    </location>
</feature>
<protein>
    <recommendedName>
        <fullName evidence="4">Transposase MuDR plant domain-containing protein</fullName>
    </recommendedName>
</protein>
<evidence type="ECO:0000313" key="2">
    <source>
        <dbReference type="EMBL" id="KAF6148560.1"/>
    </source>
</evidence>
<dbReference type="AlphaFoldDB" id="A0A7J7M171"/>
<gene>
    <name evidence="2" type="ORF">GIB67_042519</name>
</gene>
<feature type="compositionally biased region" description="Acidic residues" evidence="1">
    <location>
        <begin position="219"/>
        <end position="229"/>
    </location>
</feature>
<feature type="compositionally biased region" description="Acidic residues" evidence="1">
    <location>
        <begin position="236"/>
        <end position="250"/>
    </location>
</feature>
<comment type="caution">
    <text evidence="2">The sequence shown here is derived from an EMBL/GenBank/DDBJ whole genome shotgun (WGS) entry which is preliminary data.</text>
</comment>
<reference evidence="2 3" key="1">
    <citation type="journal article" date="2020" name="IScience">
        <title>Genome Sequencing of the Endangered Kingdonia uniflora (Circaeasteraceae, Ranunculales) Reveals Potential Mechanisms of Evolutionary Specialization.</title>
        <authorList>
            <person name="Sun Y."/>
            <person name="Deng T."/>
            <person name="Zhang A."/>
            <person name="Moore M.J."/>
            <person name="Landis J.B."/>
            <person name="Lin N."/>
            <person name="Zhang H."/>
            <person name="Zhang X."/>
            <person name="Huang J."/>
            <person name="Zhang X."/>
            <person name="Sun H."/>
            <person name="Wang H."/>
        </authorList>
    </citation>
    <scope>NUCLEOTIDE SEQUENCE [LARGE SCALE GENOMIC DNA]</scope>
    <source>
        <strain evidence="2">TB1705</strain>
        <tissue evidence="2">Leaf</tissue>
    </source>
</reference>
<feature type="region of interest" description="Disordered" evidence="1">
    <location>
        <begin position="219"/>
        <end position="275"/>
    </location>
</feature>
<proteinExistence type="predicted"/>
<dbReference type="OrthoDB" id="2430002at2759"/>
<sequence length="657" mass="74531">MVSTLLFGAQMGSSSGRGYEVTHFIGGENDKFKDADEEYLCYMNLLNVITETVDHKCGKEFCPAGTLAPSVPGTPRVMHGTLERDPNNMANLPRKKTMAKKTVPRKKAVRLGSVVDNVNMVQVMGDMTVSQVMGDVTVSQVVGYMTIGGAYDDENVIFKKKAGATKKYKRKNTEANEQHQPSIMKKNDNVEVVGEVPIWEEGLVENEWYDNACIENEQYDNDMGEDNADEGGHDDDMGEDDANVGEDNDDEGGHDVDMGWDMEDNKTQDDDGIPNEEDIRRCEMFGDFLNGANNIFEEEEDVFKLQPQTNYESLHVGMDWPTVSKAREYLRKFTILNKFETKQVKNESYRIRYKYALKNVFPHQNHRFYFRHMWKNFKKDFRGSYLERLCWGTAKAFVRAGKQVFLEKIRVDNPKAKRWLDKEPAEYWCRAKIHIDRMKRLYNEYGPQGSDFNSLVVISKDGKQWKLYLEERTCDCNEWYCSKYHMVSSYVKTYNGSVLAISDLSLWDKKTCKGPPAEPRPKGSQPITIVRREGRSRGNRPRDSFGPRSGVASELPTHPTVLTLIGIGGISTNVRGRGSTQIGRVGVPLLKLVGVTLKLEEVGEATLKLEDEKEATLKLEEVGEASLKLEEVGKATLQLEEVGETTLKLEEVEVESL</sequence>